<evidence type="ECO:0000313" key="1">
    <source>
        <dbReference type="EMBL" id="EKC20564.1"/>
    </source>
</evidence>
<reference evidence="1" key="1">
    <citation type="journal article" date="2012" name="Nature">
        <title>The oyster genome reveals stress adaptation and complexity of shell formation.</title>
        <authorList>
            <person name="Zhang G."/>
            <person name="Fang X."/>
            <person name="Guo X."/>
            <person name="Li L."/>
            <person name="Luo R."/>
            <person name="Xu F."/>
            <person name="Yang P."/>
            <person name="Zhang L."/>
            <person name="Wang X."/>
            <person name="Qi H."/>
            <person name="Xiong Z."/>
            <person name="Que H."/>
            <person name="Xie Y."/>
            <person name="Holland P.W."/>
            <person name="Paps J."/>
            <person name="Zhu Y."/>
            <person name="Wu F."/>
            <person name="Chen Y."/>
            <person name="Wang J."/>
            <person name="Peng C."/>
            <person name="Meng J."/>
            <person name="Yang L."/>
            <person name="Liu J."/>
            <person name="Wen B."/>
            <person name="Zhang N."/>
            <person name="Huang Z."/>
            <person name="Zhu Q."/>
            <person name="Feng Y."/>
            <person name="Mount A."/>
            <person name="Hedgecock D."/>
            <person name="Xu Z."/>
            <person name="Liu Y."/>
            <person name="Domazet-Loso T."/>
            <person name="Du Y."/>
            <person name="Sun X."/>
            <person name="Zhang S."/>
            <person name="Liu B."/>
            <person name="Cheng P."/>
            <person name="Jiang X."/>
            <person name="Li J."/>
            <person name="Fan D."/>
            <person name="Wang W."/>
            <person name="Fu W."/>
            <person name="Wang T."/>
            <person name="Wang B."/>
            <person name="Zhang J."/>
            <person name="Peng Z."/>
            <person name="Li Y."/>
            <person name="Li N."/>
            <person name="Wang J."/>
            <person name="Chen M."/>
            <person name="He Y."/>
            <person name="Tan F."/>
            <person name="Song X."/>
            <person name="Zheng Q."/>
            <person name="Huang R."/>
            <person name="Yang H."/>
            <person name="Du X."/>
            <person name="Chen L."/>
            <person name="Yang M."/>
            <person name="Gaffney P.M."/>
            <person name="Wang S."/>
            <person name="Luo L."/>
            <person name="She Z."/>
            <person name="Ming Y."/>
            <person name="Huang W."/>
            <person name="Zhang S."/>
            <person name="Huang B."/>
            <person name="Zhang Y."/>
            <person name="Qu T."/>
            <person name="Ni P."/>
            <person name="Miao G."/>
            <person name="Wang J."/>
            <person name="Wang Q."/>
            <person name="Steinberg C.E."/>
            <person name="Wang H."/>
            <person name="Li N."/>
            <person name="Qian L."/>
            <person name="Zhang G."/>
            <person name="Li Y."/>
            <person name="Yang H."/>
            <person name="Liu X."/>
            <person name="Wang J."/>
            <person name="Yin Y."/>
            <person name="Wang J."/>
        </authorList>
    </citation>
    <scope>NUCLEOTIDE SEQUENCE [LARGE SCALE GENOMIC DNA]</scope>
    <source>
        <strain evidence="1">05x7-T-G4-1.051#20</strain>
    </source>
</reference>
<dbReference type="InParanoid" id="K1PP27"/>
<protein>
    <submittedName>
        <fullName evidence="1">Uncharacterized protein</fullName>
    </submittedName>
</protein>
<gene>
    <name evidence="1" type="ORF">CGI_10005833</name>
</gene>
<organism evidence="1">
    <name type="scientific">Magallana gigas</name>
    <name type="common">Pacific oyster</name>
    <name type="synonym">Crassostrea gigas</name>
    <dbReference type="NCBI Taxonomy" id="29159"/>
    <lineage>
        <taxon>Eukaryota</taxon>
        <taxon>Metazoa</taxon>
        <taxon>Spiralia</taxon>
        <taxon>Lophotrochozoa</taxon>
        <taxon>Mollusca</taxon>
        <taxon>Bivalvia</taxon>
        <taxon>Autobranchia</taxon>
        <taxon>Pteriomorphia</taxon>
        <taxon>Ostreida</taxon>
        <taxon>Ostreoidea</taxon>
        <taxon>Ostreidae</taxon>
        <taxon>Magallana</taxon>
    </lineage>
</organism>
<name>K1PP27_MAGGI</name>
<accession>K1PP27</accession>
<dbReference type="HOGENOM" id="CLU_847983_0_0_1"/>
<proteinExistence type="predicted"/>
<sequence length="328" mass="36512">MQTYSEIGCSRNCLNNESCKAISFGCKSMKTNGGGICDLISEDGGTPYAVAVDPAMCTMTVVDRYPEGPWSNVNQPIISSVTTDAITLVNFQQTTTSTMRVVDMIDLQNMCSGSSLWDLAVITTEAVYFYDDKESMTSGSCKSVPYSTMFSGFADLPDITHWKVILVVSETYVDVYTDTKVFRWEIISQSLQVVSGYPKLIAAYLNDIKGSAVSYIPTDPTWAVHRGTLLSLDIYIYESSKNQFNLYTDNQPWELSFAQSDTTPVNQYGLPINPWTHLPPNTVALTAQDHQGVDFVGITNDFNVIFYEIKDQYLMSIDPNVTIQKLVF</sequence>
<dbReference type="AlphaFoldDB" id="K1PP27"/>
<dbReference type="EMBL" id="JH818196">
    <property type="protein sequence ID" value="EKC20564.1"/>
    <property type="molecule type" value="Genomic_DNA"/>
</dbReference>